<protein>
    <recommendedName>
        <fullName evidence="2">EGF-like domain-containing protein</fullName>
    </recommendedName>
</protein>
<dbReference type="SUPFAM" id="SSF57184">
    <property type="entry name" value="Growth factor receptor domain"/>
    <property type="match status" value="1"/>
</dbReference>
<proteinExistence type="predicted"/>
<dbReference type="InterPro" id="IPR053295">
    <property type="entry name" value="Innate_immunity_reg"/>
</dbReference>
<dbReference type="Gene3D" id="2.10.25.10">
    <property type="entry name" value="Laminin"/>
    <property type="match status" value="1"/>
</dbReference>
<dbReference type="Proteomes" id="UP001328107">
    <property type="component" value="Unassembled WGS sequence"/>
</dbReference>
<comment type="caution">
    <text evidence="3">The sequence shown here is derived from an EMBL/GenBank/DDBJ whole genome shotgun (WGS) entry which is preliminary data.</text>
</comment>
<dbReference type="AlphaFoldDB" id="A0AAN5ICS1"/>
<keyword evidence="4" id="KW-1185">Reference proteome</keyword>
<comment type="caution">
    <text evidence="1">Lacks conserved residue(s) required for the propagation of feature annotation.</text>
</comment>
<evidence type="ECO:0000259" key="2">
    <source>
        <dbReference type="PROSITE" id="PS50026"/>
    </source>
</evidence>
<dbReference type="InterPro" id="IPR000742">
    <property type="entry name" value="EGF"/>
</dbReference>
<name>A0AAN5ICS1_9BILA</name>
<accession>A0AAN5ICS1</accession>
<reference evidence="4" key="1">
    <citation type="submission" date="2022-10" db="EMBL/GenBank/DDBJ databases">
        <title>Genome assembly of Pristionchus species.</title>
        <authorList>
            <person name="Yoshida K."/>
            <person name="Sommer R.J."/>
        </authorList>
    </citation>
    <scope>NUCLEOTIDE SEQUENCE [LARGE SCALE GENOMIC DNA]</scope>
    <source>
        <strain evidence="4">RS5460</strain>
    </source>
</reference>
<feature type="non-terminal residue" evidence="3">
    <location>
        <position position="1"/>
    </location>
</feature>
<dbReference type="PROSITE" id="PS50026">
    <property type="entry name" value="EGF_3"/>
    <property type="match status" value="1"/>
</dbReference>
<evidence type="ECO:0000256" key="1">
    <source>
        <dbReference type="PROSITE-ProRule" id="PRU00076"/>
    </source>
</evidence>
<keyword evidence="1" id="KW-1015">Disulfide bond</keyword>
<dbReference type="PROSITE" id="PS00022">
    <property type="entry name" value="EGF_1"/>
    <property type="match status" value="1"/>
</dbReference>
<dbReference type="InterPro" id="IPR009030">
    <property type="entry name" value="Growth_fac_rcpt_cys_sf"/>
</dbReference>
<organism evidence="3 4">
    <name type="scientific">Pristionchus mayeri</name>
    <dbReference type="NCBI Taxonomy" id="1317129"/>
    <lineage>
        <taxon>Eukaryota</taxon>
        <taxon>Metazoa</taxon>
        <taxon>Ecdysozoa</taxon>
        <taxon>Nematoda</taxon>
        <taxon>Chromadorea</taxon>
        <taxon>Rhabditida</taxon>
        <taxon>Rhabditina</taxon>
        <taxon>Diplogasteromorpha</taxon>
        <taxon>Diplogasteroidea</taxon>
        <taxon>Neodiplogasteridae</taxon>
        <taxon>Pristionchus</taxon>
    </lineage>
</organism>
<keyword evidence="1" id="KW-0245">EGF-like domain</keyword>
<evidence type="ECO:0000313" key="3">
    <source>
        <dbReference type="EMBL" id="GMR61482.1"/>
    </source>
</evidence>
<dbReference type="PANTHER" id="PTHR47324">
    <property type="entry name" value="PROTEIN IRG-7-RELATED"/>
    <property type="match status" value="1"/>
</dbReference>
<gene>
    <name evidence="3" type="ORF">PMAYCL1PPCAC_31677</name>
</gene>
<feature type="domain" description="EGF-like" evidence="2">
    <location>
        <begin position="66"/>
        <end position="97"/>
    </location>
</feature>
<sequence>CTTLSTLLFQCLSYVMRRENGLEKYRPVLRIVTLRTSSRSIVSECIHGSLELIEHVVRCICDDGYYGVDCSTPCDYGTHNDDGSCDCEPGYQGSHCEFDDICDSFGDKIDADDIAVMFIVDMNSGAVDQFVR</sequence>
<evidence type="ECO:0000313" key="4">
    <source>
        <dbReference type="Proteomes" id="UP001328107"/>
    </source>
</evidence>
<feature type="disulfide bond" evidence="1">
    <location>
        <begin position="87"/>
        <end position="96"/>
    </location>
</feature>
<dbReference type="PROSITE" id="PS01186">
    <property type="entry name" value="EGF_2"/>
    <property type="match status" value="1"/>
</dbReference>
<dbReference type="EMBL" id="BTRK01000006">
    <property type="protein sequence ID" value="GMR61482.1"/>
    <property type="molecule type" value="Genomic_DNA"/>
</dbReference>
<dbReference type="PANTHER" id="PTHR47324:SF1">
    <property type="entry name" value="EGF-LIKE DOMAIN-CONTAINING PROTEIN-RELATED"/>
    <property type="match status" value="1"/>
</dbReference>